<dbReference type="EMBL" id="PP511443">
    <property type="protein sequence ID" value="XCD04249.1"/>
    <property type="molecule type" value="Genomic_DNA"/>
</dbReference>
<evidence type="ECO:0000256" key="1">
    <source>
        <dbReference type="SAM" id="MobiDB-lite"/>
    </source>
</evidence>
<name>A0AAU8AYW5_9CAUD</name>
<evidence type="ECO:0000313" key="3">
    <source>
        <dbReference type="EMBL" id="XCD04249.1"/>
    </source>
</evidence>
<proteinExistence type="predicted"/>
<feature type="region of interest" description="Disordered" evidence="1">
    <location>
        <begin position="1"/>
        <end position="23"/>
    </location>
</feature>
<sequence>MDTPITRAEHEEFRRRLEEENKRQDKRIERLENNFEKMGALTASVEKLAQSMQSMLKEQEKQGKRLETLEGRDGEKWRTVVSYVITAFISIVLGFIFAQIGM</sequence>
<reference evidence="3" key="1">
    <citation type="submission" date="2024-03" db="EMBL/GenBank/DDBJ databases">
        <title>Diverse circular DNA viruses in blood, oral, and fecal samples of captive lemurs.</title>
        <authorList>
            <person name="Paietta E.N."/>
            <person name="Kraberger S."/>
            <person name="Lund M.C."/>
            <person name="Custer J.M."/>
            <person name="Vargas K.M."/>
            <person name="Ehmke E.E."/>
            <person name="Yoder A.D."/>
            <person name="Varsani A."/>
        </authorList>
    </citation>
    <scope>NUCLEOTIDE SEQUENCE</scope>
    <source>
        <strain evidence="3">Duke_22FF_208</strain>
    </source>
</reference>
<feature type="compositionally biased region" description="Basic and acidic residues" evidence="1">
    <location>
        <begin position="7"/>
        <end position="23"/>
    </location>
</feature>
<keyword evidence="2" id="KW-0812">Transmembrane</keyword>
<accession>A0AAU8AYW5</accession>
<feature type="transmembrane region" description="Helical" evidence="2">
    <location>
        <begin position="80"/>
        <end position="100"/>
    </location>
</feature>
<keyword evidence="2" id="KW-0472">Membrane</keyword>
<organism evidence="3">
    <name type="scientific">Dulem virus 37</name>
    <dbReference type="NCBI Taxonomy" id="3145755"/>
    <lineage>
        <taxon>Viruses</taxon>
        <taxon>Duplodnaviria</taxon>
        <taxon>Heunggongvirae</taxon>
        <taxon>Uroviricota</taxon>
        <taxon>Caudoviricetes</taxon>
    </lineage>
</organism>
<protein>
    <submittedName>
        <fullName evidence="3">Haemolysin XhlA</fullName>
    </submittedName>
</protein>
<evidence type="ECO:0000256" key="2">
    <source>
        <dbReference type="SAM" id="Phobius"/>
    </source>
</evidence>
<keyword evidence="2" id="KW-1133">Transmembrane helix</keyword>